<accession>A0ABT0BC64</accession>
<dbReference type="SUPFAM" id="SSF56349">
    <property type="entry name" value="DNA breaking-rejoining enzymes"/>
    <property type="match status" value="1"/>
</dbReference>
<organism evidence="2 3">
    <name type="scientific">Novosphingobium organovorum</name>
    <dbReference type="NCBI Taxonomy" id="2930092"/>
    <lineage>
        <taxon>Bacteria</taxon>
        <taxon>Pseudomonadati</taxon>
        <taxon>Pseudomonadota</taxon>
        <taxon>Alphaproteobacteria</taxon>
        <taxon>Sphingomonadales</taxon>
        <taxon>Sphingomonadaceae</taxon>
        <taxon>Novosphingobium</taxon>
    </lineage>
</organism>
<dbReference type="Proteomes" id="UP001162881">
    <property type="component" value="Unassembled WGS sequence"/>
</dbReference>
<gene>
    <name evidence="2" type="ORF">MTR62_07100</name>
</gene>
<keyword evidence="3" id="KW-1185">Reference proteome</keyword>
<evidence type="ECO:0008006" key="4">
    <source>
        <dbReference type="Google" id="ProtNLM"/>
    </source>
</evidence>
<reference evidence="2" key="1">
    <citation type="submission" date="2022-03" db="EMBL/GenBank/DDBJ databases">
        <title>Identification of a novel bacterium isolated from mangrove sediments.</title>
        <authorList>
            <person name="Pan X."/>
        </authorList>
    </citation>
    <scope>NUCLEOTIDE SEQUENCE</scope>
    <source>
        <strain evidence="2">B1949</strain>
    </source>
</reference>
<dbReference type="Gene3D" id="1.10.150.130">
    <property type="match status" value="1"/>
</dbReference>
<evidence type="ECO:0000313" key="3">
    <source>
        <dbReference type="Proteomes" id="UP001162881"/>
    </source>
</evidence>
<sequence length="265" mass="29352">MTHVRRSSDGGFEVRIVVPPDLRSTVGKANLTKRLGRLSMLEANRRAAPVICYFQRVLEQARAGGDDVGSPAQTALPMSRGQARPIHSSTPLMDLFDGYVRERRPAPSTIKRWRPVMAHLVSYLGHDRSDRVSADDIIGLKEALAGQRVGGRTIREVYLASAKVVFAWAVENRKLLENPVAGISVRVPKRQRVRAPSFTSAEWIDFAICIPWRWDGSANVRIEPLRKLGAIHIIKALPTHAAMGINRASGLALKSMSLWVQISPK</sequence>
<evidence type="ECO:0000313" key="2">
    <source>
        <dbReference type="EMBL" id="MCJ2182463.1"/>
    </source>
</evidence>
<name>A0ABT0BC64_9SPHN</name>
<dbReference type="EMBL" id="JALHLF010000017">
    <property type="protein sequence ID" value="MCJ2182463.1"/>
    <property type="molecule type" value="Genomic_DNA"/>
</dbReference>
<evidence type="ECO:0000256" key="1">
    <source>
        <dbReference type="ARBA" id="ARBA00023125"/>
    </source>
</evidence>
<dbReference type="InterPro" id="IPR010998">
    <property type="entry name" value="Integrase_recombinase_N"/>
</dbReference>
<keyword evidence="1" id="KW-0238">DNA-binding</keyword>
<comment type="caution">
    <text evidence="2">The sequence shown here is derived from an EMBL/GenBank/DDBJ whole genome shotgun (WGS) entry which is preliminary data.</text>
</comment>
<protein>
    <recommendedName>
        <fullName evidence="4">Core-binding (CB) domain-containing protein</fullName>
    </recommendedName>
</protein>
<dbReference type="RefSeq" id="WP_244018414.1">
    <property type="nucleotide sequence ID" value="NZ_JALHLF010000017.1"/>
</dbReference>
<proteinExistence type="predicted"/>
<dbReference type="InterPro" id="IPR011010">
    <property type="entry name" value="DNA_brk_join_enz"/>
</dbReference>